<dbReference type="SUPFAM" id="SSF69705">
    <property type="entry name" value="Transcription factor NusA, N-terminal domain"/>
    <property type="match status" value="1"/>
</dbReference>
<dbReference type="InterPro" id="IPR015946">
    <property type="entry name" value="KH_dom-like_a/b"/>
</dbReference>
<dbReference type="InterPro" id="IPR058582">
    <property type="entry name" value="KH_NusA_2nd"/>
</dbReference>
<dbReference type="InterPro" id="IPR010213">
    <property type="entry name" value="TF_NusA"/>
</dbReference>
<dbReference type="SUPFAM" id="SSF54814">
    <property type="entry name" value="Prokaryotic type KH domain (KH-domain type II)"/>
    <property type="match status" value="2"/>
</dbReference>
<comment type="function">
    <text evidence="7">Participates in both transcription termination and antitermination.</text>
</comment>
<dbReference type="Proteomes" id="UP000705983">
    <property type="component" value="Unassembled WGS sequence"/>
</dbReference>
<keyword evidence="5 7" id="KW-0805">Transcription regulation</keyword>
<dbReference type="Gene3D" id="3.30.1480.10">
    <property type="entry name" value="NusA, N-terminal domain"/>
    <property type="match status" value="1"/>
</dbReference>
<dbReference type="Pfam" id="PF13184">
    <property type="entry name" value="KH_NusA_1st"/>
    <property type="match status" value="1"/>
</dbReference>
<dbReference type="PROSITE" id="PS50084">
    <property type="entry name" value="KH_TYPE_1"/>
    <property type="match status" value="1"/>
</dbReference>
<keyword evidence="2 7" id="KW-0963">Cytoplasm</keyword>
<accession>A0ABS2TJI4</accession>
<dbReference type="Pfam" id="PF26594">
    <property type="entry name" value="KH_NusA_2nd"/>
    <property type="match status" value="1"/>
</dbReference>
<dbReference type="PANTHER" id="PTHR22648">
    <property type="entry name" value="TRANSCRIPTION TERMINATION FACTOR NUSA"/>
    <property type="match status" value="1"/>
</dbReference>
<dbReference type="PROSITE" id="PS50126">
    <property type="entry name" value="S1"/>
    <property type="match status" value="1"/>
</dbReference>
<evidence type="ECO:0000256" key="8">
    <source>
        <dbReference type="SAM" id="MobiDB-lite"/>
    </source>
</evidence>
<dbReference type="CDD" id="cd02134">
    <property type="entry name" value="KH-II_NusA_rpt1"/>
    <property type="match status" value="1"/>
</dbReference>
<dbReference type="CDD" id="cd22529">
    <property type="entry name" value="KH-II_NusA_rpt2"/>
    <property type="match status" value="1"/>
</dbReference>
<dbReference type="InterPro" id="IPR004087">
    <property type="entry name" value="KH_dom"/>
</dbReference>
<dbReference type="SMART" id="SM00316">
    <property type="entry name" value="S1"/>
    <property type="match status" value="1"/>
</dbReference>
<evidence type="ECO:0000256" key="1">
    <source>
        <dbReference type="ARBA" id="ARBA00022472"/>
    </source>
</evidence>
<name>A0ABS2TJI4_9ACTO</name>
<evidence type="ECO:0000256" key="3">
    <source>
        <dbReference type="ARBA" id="ARBA00022814"/>
    </source>
</evidence>
<protein>
    <recommendedName>
        <fullName evidence="7">Transcription termination/antitermination protein NusA</fullName>
    </recommendedName>
</protein>
<dbReference type="PANTHER" id="PTHR22648:SF0">
    <property type="entry name" value="TRANSCRIPTION TERMINATION_ANTITERMINATION PROTEIN NUSA"/>
    <property type="match status" value="1"/>
</dbReference>
<keyword evidence="4 7" id="KW-0694">RNA-binding</keyword>
<keyword evidence="6 7" id="KW-0804">Transcription</keyword>
<dbReference type="InterPro" id="IPR013735">
    <property type="entry name" value="TF_NusA_N"/>
</dbReference>
<feature type="domain" description="S1 motif" evidence="9">
    <location>
        <begin position="112"/>
        <end position="180"/>
    </location>
</feature>
<dbReference type="InterPro" id="IPR030842">
    <property type="entry name" value="TF_NusA_bacterial"/>
</dbReference>
<gene>
    <name evidence="7 10" type="primary">nusA</name>
    <name evidence="10" type="ORF">JVW63_08290</name>
</gene>
<proteinExistence type="inferred from homology"/>
<dbReference type="InterPro" id="IPR012340">
    <property type="entry name" value="NA-bd_OB-fold"/>
</dbReference>
<evidence type="ECO:0000256" key="6">
    <source>
        <dbReference type="ARBA" id="ARBA00023163"/>
    </source>
</evidence>
<feature type="region of interest" description="Disordered" evidence="8">
    <location>
        <begin position="330"/>
        <end position="351"/>
    </location>
</feature>
<comment type="subcellular location">
    <subcellularLocation>
        <location evidence="7">Cytoplasm</location>
    </subcellularLocation>
</comment>
<dbReference type="SMART" id="SM00322">
    <property type="entry name" value="KH"/>
    <property type="match status" value="2"/>
</dbReference>
<sequence length="351" mass="38046">MDIQMSELRIVEAELGISVDVLVGAIEDALLHAYHRVPGAIHQARVELDRDTGKATVWAVELDDDGNPAGEFDDTPSDFGRIATSTARSIIAQRLRDAEADRVLGSFKGKQGTVVSGVVQANPPRTNPDDIFINVGEHEALLRKDEQVPTERFRHGDRVRAYVLDVSVGHRGATVRLSRSHPDFVRRLFETEVPEIEGGDVEIVALAREAGHRTKLAVWSPDQSINAKGACIGHNGQRVRAVMEELGGEKIDIVDYDDEPAAFIAAALSPARVTQVDVLSMDNRQARAVVPDDQASLAIGKDAQNVRLAAKLTGWSIDIRKESEMAAAGAEAEARKAAAEEDNVADDESDD</sequence>
<dbReference type="Gene3D" id="3.30.300.20">
    <property type="match status" value="2"/>
</dbReference>
<dbReference type="InterPro" id="IPR009019">
    <property type="entry name" value="KH_sf_prok-type"/>
</dbReference>
<evidence type="ECO:0000256" key="4">
    <source>
        <dbReference type="ARBA" id="ARBA00022884"/>
    </source>
</evidence>
<keyword evidence="1 7" id="KW-0806">Transcription termination</keyword>
<dbReference type="Gene3D" id="2.40.50.140">
    <property type="entry name" value="Nucleic acid-binding proteins"/>
    <property type="match status" value="1"/>
</dbReference>
<dbReference type="InterPro" id="IPR003029">
    <property type="entry name" value="S1_domain"/>
</dbReference>
<organism evidence="10 11">
    <name type="scientific">Flaviflexus equikiangi</name>
    <dbReference type="NCBI Taxonomy" id="2758573"/>
    <lineage>
        <taxon>Bacteria</taxon>
        <taxon>Bacillati</taxon>
        <taxon>Actinomycetota</taxon>
        <taxon>Actinomycetes</taxon>
        <taxon>Actinomycetales</taxon>
        <taxon>Actinomycetaceae</taxon>
        <taxon>Flaviflexus</taxon>
    </lineage>
</organism>
<dbReference type="InterPro" id="IPR036555">
    <property type="entry name" value="NusA_N_sf"/>
</dbReference>
<evidence type="ECO:0000256" key="5">
    <source>
        <dbReference type="ARBA" id="ARBA00023015"/>
    </source>
</evidence>
<keyword evidence="11" id="KW-1185">Reference proteome</keyword>
<dbReference type="HAMAP" id="MF_00945_B">
    <property type="entry name" value="NusA_B"/>
    <property type="match status" value="1"/>
</dbReference>
<dbReference type="RefSeq" id="WP_187996883.1">
    <property type="nucleotide sequence ID" value="NZ_JACEXG010000005.1"/>
</dbReference>
<dbReference type="Pfam" id="PF08529">
    <property type="entry name" value="NusA_N"/>
    <property type="match status" value="1"/>
</dbReference>
<evidence type="ECO:0000313" key="11">
    <source>
        <dbReference type="Proteomes" id="UP000705983"/>
    </source>
</evidence>
<comment type="similarity">
    <text evidence="7">Belongs to the NusA family.</text>
</comment>
<evidence type="ECO:0000256" key="2">
    <source>
        <dbReference type="ARBA" id="ARBA00022490"/>
    </source>
</evidence>
<keyword evidence="3 7" id="KW-0889">Transcription antitermination</keyword>
<comment type="subunit">
    <text evidence="7">Monomer. Binds directly to the core enzyme of the DNA-dependent RNA polymerase and to nascent RNA.</text>
</comment>
<dbReference type="InterPro" id="IPR025249">
    <property type="entry name" value="TF_NusA_KH_1st"/>
</dbReference>
<feature type="compositionally biased region" description="Acidic residues" evidence="8">
    <location>
        <begin position="340"/>
        <end position="351"/>
    </location>
</feature>
<dbReference type="SUPFAM" id="SSF50249">
    <property type="entry name" value="Nucleic acid-binding proteins"/>
    <property type="match status" value="1"/>
</dbReference>
<evidence type="ECO:0000313" key="10">
    <source>
        <dbReference type="EMBL" id="MBM9433691.1"/>
    </source>
</evidence>
<evidence type="ECO:0000256" key="7">
    <source>
        <dbReference type="HAMAP-Rule" id="MF_00945"/>
    </source>
</evidence>
<comment type="caution">
    <text evidence="10">The sequence shown here is derived from an EMBL/GenBank/DDBJ whole genome shotgun (WGS) entry which is preliminary data.</text>
</comment>
<dbReference type="CDD" id="cd04455">
    <property type="entry name" value="S1_NusA"/>
    <property type="match status" value="1"/>
</dbReference>
<dbReference type="NCBIfam" id="TIGR01953">
    <property type="entry name" value="NusA"/>
    <property type="match status" value="1"/>
</dbReference>
<dbReference type="EMBL" id="JAFFJS010000005">
    <property type="protein sequence ID" value="MBM9433691.1"/>
    <property type="molecule type" value="Genomic_DNA"/>
</dbReference>
<evidence type="ECO:0000259" key="9">
    <source>
        <dbReference type="PROSITE" id="PS50126"/>
    </source>
</evidence>
<reference evidence="11" key="1">
    <citation type="submission" date="2021-02" db="EMBL/GenBank/DDBJ databases">
        <title>Leucobacter sp. CX169.</title>
        <authorList>
            <person name="Cheng Y."/>
        </authorList>
    </citation>
    <scope>NUCLEOTIDE SEQUENCE [LARGE SCALE GENOMIC DNA]</scope>
    <source>
        <strain evidence="11">JY899</strain>
    </source>
</reference>